<keyword evidence="4" id="KW-0747">Spliceosome</keyword>
<dbReference type="Gene3D" id="3.30.450.60">
    <property type="match status" value="1"/>
</dbReference>
<proteinExistence type="inferred from homology"/>
<evidence type="ECO:0000256" key="4">
    <source>
        <dbReference type="ARBA" id="ARBA00022728"/>
    </source>
</evidence>
<feature type="compositionally biased region" description="Basic and acidic residues" evidence="7">
    <location>
        <begin position="497"/>
        <end position="516"/>
    </location>
</feature>
<evidence type="ECO:0000256" key="5">
    <source>
        <dbReference type="ARBA" id="ARBA00023187"/>
    </source>
</evidence>
<keyword evidence="9" id="KW-1185">Reference proteome</keyword>
<evidence type="ECO:0000256" key="2">
    <source>
        <dbReference type="ARBA" id="ARBA00006164"/>
    </source>
</evidence>
<dbReference type="InterPro" id="IPR011012">
    <property type="entry name" value="Longin-like_dom_sf"/>
</dbReference>
<dbReference type="GO" id="GO:0005681">
    <property type="term" value="C:spliceosomal complex"/>
    <property type="evidence" value="ECO:0007669"/>
    <property type="project" value="UniProtKB-KW"/>
</dbReference>
<evidence type="ECO:0000313" key="8">
    <source>
        <dbReference type="EMBL" id="OEH79547.1"/>
    </source>
</evidence>
<dbReference type="SUPFAM" id="SSF64356">
    <property type="entry name" value="SNARE-like"/>
    <property type="match status" value="1"/>
</dbReference>
<dbReference type="InParanoid" id="A0A1D3D7W2"/>
<dbReference type="GO" id="GO:0006397">
    <property type="term" value="P:mRNA processing"/>
    <property type="evidence" value="ECO:0007669"/>
    <property type="project" value="UniProtKB-KW"/>
</dbReference>
<name>A0A1D3D7W2_9EIME</name>
<evidence type="ECO:0000256" key="1">
    <source>
        <dbReference type="ARBA" id="ARBA00004123"/>
    </source>
</evidence>
<dbReference type="GO" id="GO:0030131">
    <property type="term" value="C:clathrin adaptor complex"/>
    <property type="evidence" value="ECO:0007669"/>
    <property type="project" value="InterPro"/>
</dbReference>
<dbReference type="GO" id="GO:0006886">
    <property type="term" value="P:intracellular protein transport"/>
    <property type="evidence" value="ECO:0007669"/>
    <property type="project" value="InterPro"/>
</dbReference>
<dbReference type="Proteomes" id="UP000095192">
    <property type="component" value="Unassembled WGS sequence"/>
</dbReference>
<keyword evidence="6" id="KW-0539">Nucleus</keyword>
<dbReference type="PANTHER" id="PTHR23142">
    <property type="entry name" value="PRE-MRNA-SPLICING FACTOR 38A-RELATED"/>
    <property type="match status" value="1"/>
</dbReference>
<dbReference type="GO" id="GO:0008380">
    <property type="term" value="P:RNA splicing"/>
    <property type="evidence" value="ECO:0007669"/>
    <property type="project" value="UniProtKB-KW"/>
</dbReference>
<dbReference type="InterPro" id="IPR036168">
    <property type="entry name" value="AP2_Mu_C_sf"/>
</dbReference>
<sequence>MGTTFCLTCSSSGGEKFRMERCALTTFMNLMLVPPAVLLQALRSKEASLQQEAPWRQHPAAANRGAVLVQLRLSPVAAAPCSSSNLCGEREARGRAVITSGRTDTTAVAVAIALHHQLLEPHSMQYPYGNIGAPLGAPLAATPHAGVVAAAAPLYYASPAAATAAVAAAALGATAAAAAAPASVVPIAAAAPEGVAADKDGDEEEAIARCHLHTKPQLSCKFCRKYKSFTQQMGVLQQRAIAAEEETQKKNMVQMTDSTTYNVNQLLRGNIMSSEYFKSLHQFKSFQEVVEELAAFAEHAEPYCAGSTRAPSTLFCCLYKLFTLKLTEKQMHTLLNNRDSPYVRCTGFLYLRYVHPPDQLWKWYEPYFLDDEQFTPGADPNRVVSMGEYIQSLLTEDKYFSTVLPRLPVLVKNVYGAQLMTLPQHRKRKAFNRAHIECFTPAAKCIALSSGDWLEGAVVSVDAKGVWVRLEDGNVESIDIGLVQLLSYKTEGSQPKPKRERERDSRRRSRSAERNAAKTQQQLLQEFRRKEQEKALATGKDYARRPTSYKSALSLKMTSSRHAYSRVGGEGADRQTVLSTTAAATADKRFAAVAELKRLQQQQSGERTARPGNACCNRSSTARAVSQAVPSLSEFVIAVESGAAASPAATLAAAFSPLTVRDSARMDSLFLLNDAGSFLLEKHYRGRVGRIACEPLLQQLQQHGPKALLTAPRIMKTSDNCVLLHIHREKLLLAAACTSEAEPLLLLETLQQLYDRICRYCCEGSSLTEEAVRRNFSAVYVLVDVAVDWGYPFILEENLLQLLLQPSSVVAKAMQLVQGSSRMLTSLAASVGLGNQQPAAIQNAPEMVAGAGLGTGSGHGEGSGLSGSGSDCWWRRGAVNYASNEVYVDLIEKISGVVDRFLSGIPELCLSIRQPEALQHAAFHPSISLTAASGSIRLVPAKQVGTINKPTTFAPFSCLPPFGPLTMNAFASHALNALYPLIVWELPAVPFDSPPQTAEGTVSLVTDEGQREDVTAPHETRLVAQVNFLVKNWVPSGLKVRFLRVAIAASVLLALSWELEFRLGN</sequence>
<dbReference type="GO" id="GO:0016192">
    <property type="term" value="P:vesicle-mediated transport"/>
    <property type="evidence" value="ECO:0007669"/>
    <property type="project" value="InterPro"/>
</dbReference>
<feature type="region of interest" description="Disordered" evidence="7">
    <location>
        <begin position="491"/>
        <end position="521"/>
    </location>
</feature>
<evidence type="ECO:0000313" key="9">
    <source>
        <dbReference type="Proteomes" id="UP000095192"/>
    </source>
</evidence>
<comment type="subcellular location">
    <subcellularLocation>
        <location evidence="1">Nucleus</location>
    </subcellularLocation>
</comment>
<accession>A0A1D3D7W2</accession>
<protein>
    <submittedName>
        <fullName evidence="8">Prp38 family domain-containing protein</fullName>
    </submittedName>
</protein>
<keyword evidence="3" id="KW-0507">mRNA processing</keyword>
<dbReference type="PRINTS" id="PR00314">
    <property type="entry name" value="CLATHRINADPT"/>
</dbReference>
<dbReference type="SUPFAM" id="SSF49447">
    <property type="entry name" value="Second domain of Mu2 adaptin subunit (ap50) of ap2 adaptor"/>
    <property type="match status" value="1"/>
</dbReference>
<gene>
    <name evidence="8" type="ORF">cyc_03962</name>
</gene>
<evidence type="ECO:0000256" key="7">
    <source>
        <dbReference type="SAM" id="MobiDB-lite"/>
    </source>
</evidence>
<dbReference type="AlphaFoldDB" id="A0A1D3D7W2"/>
<evidence type="ECO:0000256" key="3">
    <source>
        <dbReference type="ARBA" id="ARBA00022664"/>
    </source>
</evidence>
<evidence type="ECO:0000256" key="6">
    <source>
        <dbReference type="ARBA" id="ARBA00023242"/>
    </source>
</evidence>
<reference evidence="8 9" key="1">
    <citation type="journal article" date="2016" name="BMC Genomics">
        <title>Comparative genomics reveals Cyclospora cayetanensis possesses coccidia-like metabolism and invasion components but unique surface antigens.</title>
        <authorList>
            <person name="Liu S."/>
            <person name="Wang L."/>
            <person name="Zheng H."/>
            <person name="Xu Z."/>
            <person name="Roellig D.M."/>
            <person name="Li N."/>
            <person name="Frace M.A."/>
            <person name="Tang K."/>
            <person name="Arrowood M.J."/>
            <person name="Moss D.M."/>
            <person name="Zhang L."/>
            <person name="Feng Y."/>
            <person name="Xiao L."/>
        </authorList>
    </citation>
    <scope>NUCLEOTIDE SEQUENCE [LARGE SCALE GENOMIC DNA]</scope>
    <source>
        <strain evidence="8 9">CHN_HEN01</strain>
    </source>
</reference>
<dbReference type="Pfam" id="PF03371">
    <property type="entry name" value="PRP38"/>
    <property type="match status" value="1"/>
</dbReference>
<organism evidence="8 9">
    <name type="scientific">Cyclospora cayetanensis</name>
    <dbReference type="NCBI Taxonomy" id="88456"/>
    <lineage>
        <taxon>Eukaryota</taxon>
        <taxon>Sar</taxon>
        <taxon>Alveolata</taxon>
        <taxon>Apicomplexa</taxon>
        <taxon>Conoidasida</taxon>
        <taxon>Coccidia</taxon>
        <taxon>Eucoccidiorida</taxon>
        <taxon>Eimeriorina</taxon>
        <taxon>Eimeriidae</taxon>
        <taxon>Cyclospora</taxon>
    </lineage>
</organism>
<dbReference type="InterPro" id="IPR001392">
    <property type="entry name" value="Clathrin_mu"/>
</dbReference>
<dbReference type="VEuPathDB" id="ToxoDB:cyc_03962"/>
<comment type="caution">
    <text evidence="8">The sequence shown here is derived from an EMBL/GenBank/DDBJ whole genome shotgun (WGS) entry which is preliminary data.</text>
</comment>
<comment type="similarity">
    <text evidence="2">Belongs to the PRP38 family.</text>
</comment>
<dbReference type="VEuPathDB" id="ToxoDB:LOC34620568"/>
<keyword evidence="5" id="KW-0508">mRNA splicing</keyword>
<dbReference type="EMBL" id="JROU02000350">
    <property type="protein sequence ID" value="OEH79547.1"/>
    <property type="molecule type" value="Genomic_DNA"/>
</dbReference>
<dbReference type="Gene3D" id="2.60.40.1170">
    <property type="entry name" value="Mu homology domain, subdomain B"/>
    <property type="match status" value="1"/>
</dbReference>
<dbReference type="InterPro" id="IPR005037">
    <property type="entry name" value="PRP38"/>
</dbReference>